<gene>
    <name evidence="2" type="ORF">ACFO3O_12670</name>
</gene>
<evidence type="ECO:0000256" key="1">
    <source>
        <dbReference type="SAM" id="Phobius"/>
    </source>
</evidence>
<evidence type="ECO:0008006" key="4">
    <source>
        <dbReference type="Google" id="ProtNLM"/>
    </source>
</evidence>
<proteinExistence type="predicted"/>
<comment type="caution">
    <text evidence="2">The sequence shown here is derived from an EMBL/GenBank/DDBJ whole genome shotgun (WGS) entry which is preliminary data.</text>
</comment>
<keyword evidence="1" id="KW-1133">Transmembrane helix</keyword>
<name>A0ABV9HY53_9FLAO</name>
<protein>
    <recommendedName>
        <fullName evidence="4">DUF4293 family protein</fullName>
    </recommendedName>
</protein>
<dbReference type="EMBL" id="JBHSFV010000007">
    <property type="protein sequence ID" value="MFC4634767.1"/>
    <property type="molecule type" value="Genomic_DNA"/>
</dbReference>
<accession>A0ABV9HY53</accession>
<keyword evidence="1" id="KW-0472">Membrane</keyword>
<organism evidence="2 3">
    <name type="scientific">Dokdonia ponticola</name>
    <dbReference type="NCBI Taxonomy" id="2041041"/>
    <lineage>
        <taxon>Bacteria</taxon>
        <taxon>Pseudomonadati</taxon>
        <taxon>Bacteroidota</taxon>
        <taxon>Flavobacteriia</taxon>
        <taxon>Flavobacteriales</taxon>
        <taxon>Flavobacteriaceae</taxon>
        <taxon>Dokdonia</taxon>
    </lineage>
</organism>
<feature type="transmembrane region" description="Helical" evidence="1">
    <location>
        <begin position="125"/>
        <end position="142"/>
    </location>
</feature>
<keyword evidence="1" id="KW-0812">Transmembrane</keyword>
<evidence type="ECO:0000313" key="3">
    <source>
        <dbReference type="Proteomes" id="UP001596043"/>
    </source>
</evidence>
<dbReference type="RefSeq" id="WP_379979342.1">
    <property type="nucleotide sequence ID" value="NZ_JBHSFV010000007.1"/>
</dbReference>
<feature type="transmembrane region" description="Helical" evidence="1">
    <location>
        <begin position="96"/>
        <end position="113"/>
    </location>
</feature>
<keyword evidence="3" id="KW-1185">Reference proteome</keyword>
<sequence>MKQKLEKTSTKSQLTGRKRRLIIGGVIAFLLAMTPFLFYLYLYAPENSKVWETTIFTFETKSFSNAQNFIHALFTKTTFVIITTLWFITCKHWWKWAILIPLTMFLFQLLSVINYQEDYFDDFDFWYSLVIIMPIIVFLVWISNELNKIIGDLDLKDEIEEELESYKKEK</sequence>
<evidence type="ECO:0000313" key="2">
    <source>
        <dbReference type="EMBL" id="MFC4634767.1"/>
    </source>
</evidence>
<feature type="transmembrane region" description="Helical" evidence="1">
    <location>
        <begin position="69"/>
        <end position="89"/>
    </location>
</feature>
<reference evidence="3" key="1">
    <citation type="journal article" date="2019" name="Int. J. Syst. Evol. Microbiol.">
        <title>The Global Catalogue of Microorganisms (GCM) 10K type strain sequencing project: providing services to taxonomists for standard genome sequencing and annotation.</title>
        <authorList>
            <consortium name="The Broad Institute Genomics Platform"/>
            <consortium name="The Broad Institute Genome Sequencing Center for Infectious Disease"/>
            <person name="Wu L."/>
            <person name="Ma J."/>
        </authorList>
    </citation>
    <scope>NUCLEOTIDE SEQUENCE [LARGE SCALE GENOMIC DNA]</scope>
    <source>
        <strain evidence="3">YJ-61-S</strain>
    </source>
</reference>
<dbReference type="Proteomes" id="UP001596043">
    <property type="component" value="Unassembled WGS sequence"/>
</dbReference>
<feature type="transmembrane region" description="Helical" evidence="1">
    <location>
        <begin position="21"/>
        <end position="42"/>
    </location>
</feature>